<keyword evidence="1" id="KW-1133">Transmembrane helix</keyword>
<dbReference type="GO" id="GO:0006644">
    <property type="term" value="P:phospholipid metabolic process"/>
    <property type="evidence" value="ECO:0007669"/>
    <property type="project" value="TreeGrafter"/>
</dbReference>
<dbReference type="Proteomes" id="UP000036681">
    <property type="component" value="Unplaced"/>
</dbReference>
<dbReference type="WBParaSite" id="ALUE_0001198201-mRNA-1">
    <property type="protein sequence ID" value="ALUE_0001198201-mRNA-1"/>
    <property type="gene ID" value="ALUE_0001198201"/>
</dbReference>
<dbReference type="Pfam" id="PF00657">
    <property type="entry name" value="Lipase_GDSL"/>
    <property type="match status" value="1"/>
</dbReference>
<proteinExistence type="predicted"/>
<organism evidence="2 3">
    <name type="scientific">Ascaris lumbricoides</name>
    <name type="common">Giant roundworm</name>
    <dbReference type="NCBI Taxonomy" id="6252"/>
    <lineage>
        <taxon>Eukaryota</taxon>
        <taxon>Metazoa</taxon>
        <taxon>Ecdysozoa</taxon>
        <taxon>Nematoda</taxon>
        <taxon>Chromadorea</taxon>
        <taxon>Rhabditida</taxon>
        <taxon>Spirurina</taxon>
        <taxon>Ascaridomorpha</taxon>
        <taxon>Ascaridoidea</taxon>
        <taxon>Ascarididae</taxon>
        <taxon>Ascaris</taxon>
    </lineage>
</organism>
<dbReference type="SUPFAM" id="SSF52266">
    <property type="entry name" value="SGNH hydrolase"/>
    <property type="match status" value="1"/>
</dbReference>
<name>A0A0M3I528_ASCLU</name>
<evidence type="ECO:0000256" key="1">
    <source>
        <dbReference type="SAM" id="Phobius"/>
    </source>
</evidence>
<dbReference type="InterPro" id="IPR001087">
    <property type="entry name" value="GDSL"/>
</dbReference>
<dbReference type="AlphaFoldDB" id="A0A0M3I528"/>
<evidence type="ECO:0000313" key="3">
    <source>
        <dbReference type="WBParaSite" id="ALUE_0001198201-mRNA-1"/>
    </source>
</evidence>
<protein>
    <submittedName>
        <fullName evidence="3">Lipase_GDSL domain-containing protein</fullName>
    </submittedName>
</protein>
<feature type="transmembrane region" description="Helical" evidence="1">
    <location>
        <begin position="425"/>
        <end position="448"/>
    </location>
</feature>
<keyword evidence="2" id="KW-1185">Reference proteome</keyword>
<dbReference type="GO" id="GO:0004620">
    <property type="term" value="F:phospholipase activity"/>
    <property type="evidence" value="ECO:0007669"/>
    <property type="project" value="InterPro"/>
</dbReference>
<dbReference type="InterPro" id="IPR038885">
    <property type="entry name" value="PLB1"/>
</dbReference>
<keyword evidence="1" id="KW-0812">Transmembrane</keyword>
<evidence type="ECO:0000313" key="2">
    <source>
        <dbReference type="Proteomes" id="UP000036681"/>
    </source>
</evidence>
<dbReference type="PANTHER" id="PTHR21325">
    <property type="entry name" value="PHOSPHOLIPASE B, PLB1"/>
    <property type="match status" value="1"/>
</dbReference>
<keyword evidence="1" id="KW-0472">Membrane</keyword>
<dbReference type="PANTHER" id="PTHR21325:SF23">
    <property type="entry name" value="LIPASE_GDSL DOMAIN-CONTAINING PROTEIN"/>
    <property type="match status" value="1"/>
</dbReference>
<reference evidence="3" key="1">
    <citation type="submission" date="2017-02" db="UniProtKB">
        <authorList>
            <consortium name="WormBaseParasite"/>
        </authorList>
    </citation>
    <scope>IDENTIFICATION</scope>
</reference>
<accession>A0A0M3I528</accession>
<sequence length="509" mass="58011">MVAVTWRKWLSKVDEQMEEGIRWRKRSDSQEDLNDRFHSAKEVLASNIASSFVNKRTFACPRAKPTLHTGDSTADLSPEDIDIIAALGDSLSVLNYGWFNFIYYIKFTVLEPKRFDHNTGKGLWPSTDIEFRGASFPIGGDANIDGLVTIPNILLEFNERILGVSHGMGTRDQLPDDQLNCAQSGATSKDMPEQASELIRRLNYHHGKENLKNLWLMLLITIGTEELCSGCSLPDYRALHATMKILADHIPKVFVVLIGPVHVSFSHILTLNLFRSRCECLNALPKVNMRQLLRGWAEIFYRLQSEFNSPQRPTFGLLALPSLTIASPHPESLFIKNKPFLNRKGHTYAAKWLWNRLMTGPEYNLSETVLSVDDYFCPSTDCPYFRTVTNRRSCRMLNENEWLNLSSTSTLRSEPKRKETLRQHLVLVVVIIVVSAFISVAFFGTVFYRHGLQATKSRFEAIPEQETLCKDFWAKLGHDQDRNRVLPSDHVEMVSSFEEPDAVHFDSNA</sequence>